<dbReference type="PANTHER" id="PTHR23133:SF2">
    <property type="entry name" value="IMIDAZOLEGLYCEROL-PHOSPHATE DEHYDRATASE"/>
    <property type="match status" value="1"/>
</dbReference>
<keyword evidence="7 10" id="KW-0368">Histidine biosynthesis</keyword>
<evidence type="ECO:0000256" key="6">
    <source>
        <dbReference type="ARBA" id="ARBA00022842"/>
    </source>
</evidence>
<feature type="active site" description="Proton donor" evidence="10">
    <location>
        <position position="10"/>
    </location>
</feature>
<comment type="catalytic activity">
    <reaction evidence="10">
        <text>D-erythro-1-(imidazol-4-yl)glycerol 3-phosphate = 3-(imidazol-4-yl)-2-oxopropyl phosphate + H2O</text>
        <dbReference type="Rhea" id="RHEA:11040"/>
        <dbReference type="ChEBI" id="CHEBI:15377"/>
        <dbReference type="ChEBI" id="CHEBI:57766"/>
        <dbReference type="ChEBI" id="CHEBI:58278"/>
        <dbReference type="EC" id="4.2.1.19"/>
    </reaction>
</comment>
<dbReference type="PROSITE" id="PS00954">
    <property type="entry name" value="IGP_DEHYDRATASE_1"/>
    <property type="match status" value="1"/>
</dbReference>
<dbReference type="PANTHER" id="PTHR23133">
    <property type="entry name" value="IMIDAZOLEGLYCEROL-PHOSPHATE DEHYDRATASE HIS7"/>
    <property type="match status" value="1"/>
</dbReference>
<feature type="binding site" evidence="10">
    <location>
        <position position="8"/>
    </location>
    <ligand>
        <name>Mg(2+)</name>
        <dbReference type="ChEBI" id="CHEBI:18420"/>
    </ligand>
</feature>
<comment type="caution">
    <text evidence="10">Lacks conserved residue(s) required for the propagation of feature annotation.</text>
</comment>
<dbReference type="InterPro" id="IPR020568">
    <property type="entry name" value="Ribosomal_Su5_D2-typ_SF"/>
</dbReference>
<keyword evidence="14" id="KW-1185">Reference proteome</keyword>
<dbReference type="SUPFAM" id="SSF54211">
    <property type="entry name" value="Ribosomal protein S5 domain 2-like"/>
    <property type="match status" value="2"/>
</dbReference>
<dbReference type="Pfam" id="PF13242">
    <property type="entry name" value="Hydrolase_like"/>
    <property type="match status" value="1"/>
</dbReference>
<evidence type="ECO:0000313" key="13">
    <source>
        <dbReference type="Proteomes" id="UP000020406"/>
    </source>
</evidence>
<keyword evidence="6 10" id="KW-0460">Magnesium</keyword>
<dbReference type="GO" id="GO:0046872">
    <property type="term" value="F:metal ion binding"/>
    <property type="evidence" value="ECO:0007669"/>
    <property type="project" value="UniProtKB-KW"/>
</dbReference>
<evidence type="ECO:0000313" key="14">
    <source>
        <dbReference type="Proteomes" id="UP001430701"/>
    </source>
</evidence>
<dbReference type="Gene3D" id="3.30.230.40">
    <property type="entry name" value="Imidazole glycerol phosphate dehydratase, domain 1"/>
    <property type="match status" value="2"/>
</dbReference>
<evidence type="ECO:0000256" key="7">
    <source>
        <dbReference type="ARBA" id="ARBA00023102"/>
    </source>
</evidence>
<dbReference type="EMBL" id="JDSQ01000009">
    <property type="protein sequence ID" value="EWS78230.1"/>
    <property type="molecule type" value="Genomic_DNA"/>
</dbReference>
<dbReference type="InterPro" id="IPR006543">
    <property type="entry name" value="Histidinol-phos"/>
</dbReference>
<evidence type="ECO:0000256" key="4">
    <source>
        <dbReference type="ARBA" id="ARBA00022723"/>
    </source>
</evidence>
<dbReference type="eggNOG" id="COG0131">
    <property type="taxonomic scope" value="Bacteria"/>
</dbReference>
<comment type="similarity">
    <text evidence="10">In the N-terminal section; belongs to the histidinol-phosphatase family.</text>
</comment>
<dbReference type="InterPro" id="IPR036412">
    <property type="entry name" value="HAD-like_sf"/>
</dbReference>
<comment type="catalytic activity">
    <reaction evidence="10">
        <text>L-histidinol phosphate + H2O = L-histidinol + phosphate</text>
        <dbReference type="Rhea" id="RHEA:14465"/>
        <dbReference type="ChEBI" id="CHEBI:15377"/>
        <dbReference type="ChEBI" id="CHEBI:43474"/>
        <dbReference type="ChEBI" id="CHEBI:57699"/>
        <dbReference type="ChEBI" id="CHEBI:57980"/>
        <dbReference type="EC" id="3.1.3.15"/>
    </reaction>
</comment>
<organism evidence="11 13">
    <name type="scientific">Xylella taiwanensis</name>
    <dbReference type="NCBI Taxonomy" id="1444770"/>
    <lineage>
        <taxon>Bacteria</taxon>
        <taxon>Pseudomonadati</taxon>
        <taxon>Pseudomonadota</taxon>
        <taxon>Gammaproteobacteria</taxon>
        <taxon>Lysobacterales</taxon>
        <taxon>Lysobacteraceae</taxon>
        <taxon>Xylella</taxon>
    </lineage>
</organism>
<dbReference type="GO" id="GO:0004424">
    <property type="term" value="F:imidazoleglycerol-phosphate dehydratase activity"/>
    <property type="evidence" value="ECO:0007669"/>
    <property type="project" value="UniProtKB-UniRule"/>
</dbReference>
<comment type="similarity">
    <text evidence="10">In the C-terminal section; belongs to the imidazoleglycerol-phosphate dehydratase family.</text>
</comment>
<comment type="cofactor">
    <cofactor evidence="10">
        <name>Mg(2+)</name>
        <dbReference type="ChEBI" id="CHEBI:18420"/>
    </cofactor>
</comment>
<dbReference type="Proteomes" id="UP001430701">
    <property type="component" value="Unassembled WGS sequence"/>
</dbReference>
<dbReference type="EMBL" id="JAJPPU010000001">
    <property type="protein sequence ID" value="MCD8472077.1"/>
    <property type="molecule type" value="Genomic_DNA"/>
</dbReference>
<dbReference type="HAMAP" id="MF_00076">
    <property type="entry name" value="HisB"/>
    <property type="match status" value="1"/>
</dbReference>
<evidence type="ECO:0000313" key="11">
    <source>
        <dbReference type="EMBL" id="EWS78230.1"/>
    </source>
</evidence>
<protein>
    <recommendedName>
        <fullName evidence="10">Histidine biosynthesis bifunctional protein HisB</fullName>
    </recommendedName>
    <domain>
        <recommendedName>
            <fullName evidence="10">Histidinol-phosphatase</fullName>
            <ecNumber evidence="10">3.1.3.15</ecNumber>
        </recommendedName>
    </domain>
    <domain>
        <recommendedName>
            <fullName evidence="10">Imidazoleglycerol-phosphate dehydratase</fullName>
            <shortName evidence="10">IGPD</shortName>
            <ecNumber evidence="10">4.2.1.19</ecNumber>
        </recommendedName>
    </domain>
</protein>
<dbReference type="NCBIfam" id="TIGR01656">
    <property type="entry name" value="Histidinol-ppas"/>
    <property type="match status" value="1"/>
</dbReference>
<evidence type="ECO:0000256" key="9">
    <source>
        <dbReference type="ARBA" id="ARBA00023268"/>
    </source>
</evidence>
<proteinExistence type="inferred from homology"/>
<evidence type="ECO:0000256" key="2">
    <source>
        <dbReference type="ARBA" id="ARBA00022490"/>
    </source>
</evidence>
<name>Z9JIJ4_9GAMM</name>
<dbReference type="EC" id="4.2.1.19" evidence="10"/>
<keyword evidence="3 10" id="KW-0028">Amino-acid biosynthesis</keyword>
<keyword evidence="9 10" id="KW-0511">Multifunctional enzyme</keyword>
<feature type="active site" description="Nucleophile" evidence="10">
    <location>
        <position position="8"/>
    </location>
</feature>
<dbReference type="eggNOG" id="COG0241">
    <property type="taxonomic scope" value="Bacteria"/>
</dbReference>
<dbReference type="NCBIfam" id="NF003937">
    <property type="entry name" value="PRK05446.1"/>
    <property type="match status" value="1"/>
</dbReference>
<evidence type="ECO:0000256" key="1">
    <source>
        <dbReference type="ARBA" id="ARBA00005047"/>
    </source>
</evidence>
<reference evidence="12" key="2">
    <citation type="submission" date="2021-11" db="EMBL/GenBank/DDBJ databases">
        <title>Genome sequence of Xylella taiwanensis PLS432.</title>
        <authorList>
            <person name="Weng L.-W."/>
            <person name="Su C.-C."/>
            <person name="Tsai C.-W."/>
            <person name="Kuo C.-H."/>
        </authorList>
    </citation>
    <scope>NUCLEOTIDE SEQUENCE</scope>
    <source>
        <strain evidence="12">PLS432</strain>
    </source>
</reference>
<dbReference type="Pfam" id="PF00475">
    <property type="entry name" value="IGPD"/>
    <property type="match status" value="1"/>
</dbReference>
<evidence type="ECO:0000256" key="5">
    <source>
        <dbReference type="ARBA" id="ARBA00022801"/>
    </source>
</evidence>
<dbReference type="GO" id="GO:0004401">
    <property type="term" value="F:histidinol-phosphatase activity"/>
    <property type="evidence" value="ECO:0007669"/>
    <property type="project" value="UniProtKB-UniRule"/>
</dbReference>
<dbReference type="RefSeq" id="WP_038271188.1">
    <property type="nucleotide sequence ID" value="NZ_CP053627.1"/>
</dbReference>
<accession>Z9JIJ4</accession>
<feature type="region of interest" description="Histidinol-phosphatase" evidence="10">
    <location>
        <begin position="1"/>
        <end position="168"/>
    </location>
</feature>
<evidence type="ECO:0000256" key="3">
    <source>
        <dbReference type="ARBA" id="ARBA00022605"/>
    </source>
</evidence>
<sequence length="375" mass="41631">MTPIVFIDRDGTLLEEPPDFQIDAYEKLRFVAGVIPALLQLRDAGYQFVIVTNQDGLGSAAYPQASFDGPHDLMLHIFASQGIVFRDVLIDRSWPADNAPTRKPGIGLMVGYLQDRRIDWARSAMVGDRPTDLQFAQNLNIRGFQLRTPQFGGEWDWGAIAHALADAPRRAVVQRHTKETNIRVEIDLDGAPQARIATGLPFFDHMLEQIAKHAAVYLDISVAGDLHIDEHHTIEDTGLVLGQALREALGDKRGIGRYGFDPPEMPWHVSGAAVHGGFTLPMDETQASAVLDFSGRPYCVFEGSFVRERVGDMPTELVPHFFRSLCDTSGMNLHLSVRGENDHHKVEACFKSLARALRQAVHRQGRVLPSTKGEL</sequence>
<dbReference type="CDD" id="cd07914">
    <property type="entry name" value="IGPD"/>
    <property type="match status" value="1"/>
</dbReference>
<dbReference type="InterPro" id="IPR020565">
    <property type="entry name" value="ImidazoleglycerP_deHydtase_CS"/>
</dbReference>
<dbReference type="HAMAP" id="MF_01022">
    <property type="entry name" value="Bifunc_HisB"/>
    <property type="match status" value="1"/>
</dbReference>
<dbReference type="PATRIC" id="fig|1444770.3.peg.1647"/>
<dbReference type="PROSITE" id="PS00955">
    <property type="entry name" value="IGP_DEHYDRATASE_2"/>
    <property type="match status" value="1"/>
</dbReference>
<keyword evidence="5 10" id="KW-0378">Hydrolase</keyword>
<dbReference type="Gene3D" id="3.40.50.1000">
    <property type="entry name" value="HAD superfamily/HAD-like"/>
    <property type="match status" value="1"/>
</dbReference>
<keyword evidence="2 10" id="KW-0963">Cytoplasm</keyword>
<dbReference type="AlphaFoldDB" id="Z9JIJ4"/>
<dbReference type="InterPro" id="IPR038494">
    <property type="entry name" value="IGPD_sf"/>
</dbReference>
<keyword evidence="8 10" id="KW-0456">Lyase</keyword>
<feature type="binding site" evidence="10">
    <location>
        <position position="128"/>
    </location>
    <ligand>
        <name>Mg(2+)</name>
        <dbReference type="ChEBI" id="CHEBI:18420"/>
    </ligand>
</feature>
<evidence type="ECO:0000313" key="12">
    <source>
        <dbReference type="EMBL" id="MCD8472077.1"/>
    </source>
</evidence>
<evidence type="ECO:0000256" key="10">
    <source>
        <dbReference type="HAMAP-Rule" id="MF_01022"/>
    </source>
</evidence>
<dbReference type="CDD" id="cd07503">
    <property type="entry name" value="HAD_HisB-N"/>
    <property type="match status" value="1"/>
</dbReference>
<dbReference type="InterPro" id="IPR006549">
    <property type="entry name" value="HAD-SF_hydro_IIIA"/>
</dbReference>
<dbReference type="InterPro" id="IPR020566">
    <property type="entry name" value="His_synth_bifunc_HisB"/>
</dbReference>
<dbReference type="InterPro" id="IPR023214">
    <property type="entry name" value="HAD_sf"/>
</dbReference>
<dbReference type="UniPathway" id="UPA00031">
    <property type="reaction ID" value="UER00011"/>
</dbReference>
<gene>
    <name evidence="10 12" type="primary">hisB</name>
    <name evidence="11" type="ORF">AF72_06920</name>
    <name evidence="12" type="ORF">LPH55_00980</name>
</gene>
<comment type="pathway">
    <text evidence="10">Amino-acid biosynthesis; L-histidine biosynthesis; L-histidine from 5-phospho-alpha-D-ribose 1-diphosphate: step 8/9.</text>
</comment>
<dbReference type="OrthoDB" id="9790411at2"/>
<keyword evidence="4 10" id="KW-0479">Metal-binding</keyword>
<dbReference type="FunFam" id="3.30.230.40:FF:000001">
    <property type="entry name" value="Imidazoleglycerol-phosphate dehydratase HisB"/>
    <property type="match status" value="1"/>
</dbReference>
<dbReference type="EC" id="3.1.3.15" evidence="10"/>
<dbReference type="FunFam" id="3.30.230.40:FF:000003">
    <property type="entry name" value="Imidazoleglycerol-phosphate dehydratase HisB"/>
    <property type="match status" value="1"/>
</dbReference>
<dbReference type="InterPro" id="IPR005954">
    <property type="entry name" value="HisB_N"/>
</dbReference>
<dbReference type="NCBIfam" id="TIGR01261">
    <property type="entry name" value="hisB_Nterm"/>
    <property type="match status" value="1"/>
</dbReference>
<feature type="region of interest" description="Imidazoleglycerol-phosphate dehydratase" evidence="10">
    <location>
        <begin position="169"/>
        <end position="375"/>
    </location>
</feature>
<dbReference type="STRING" id="1444770.AF72_06920"/>
<dbReference type="GO" id="GO:0000105">
    <property type="term" value="P:L-histidine biosynthetic process"/>
    <property type="evidence" value="ECO:0007669"/>
    <property type="project" value="UniProtKB-UniRule"/>
</dbReference>
<dbReference type="KEGG" id="xtw:AB672_07265"/>
<reference evidence="11 13" key="1">
    <citation type="journal article" date="2014" name="Genome Announc.">
        <title>Draft Genome Sequence of Xylella fastidiosa Pear Leaf Scorch Strain in Taiwan.</title>
        <authorList>
            <person name="Su C.C."/>
            <person name="Deng W.L."/>
            <person name="Jan F.J."/>
            <person name="Chang C.J."/>
            <person name="Huang H."/>
            <person name="Chen J."/>
        </authorList>
    </citation>
    <scope>NUCLEOTIDE SEQUENCE [LARGE SCALE GENOMIC DNA]</scope>
    <source>
        <strain evidence="11 13">PLS229</strain>
    </source>
</reference>
<dbReference type="NCBIfam" id="TIGR01662">
    <property type="entry name" value="HAD-SF-IIIA"/>
    <property type="match status" value="1"/>
</dbReference>
<evidence type="ECO:0000256" key="8">
    <source>
        <dbReference type="ARBA" id="ARBA00023239"/>
    </source>
</evidence>
<dbReference type="InterPro" id="IPR000807">
    <property type="entry name" value="ImidazoleglycerolP_deHydtase"/>
</dbReference>
<dbReference type="GeneID" id="68901088"/>
<feature type="binding site" evidence="10">
    <location>
        <position position="10"/>
    </location>
    <ligand>
        <name>Mg(2+)</name>
        <dbReference type="ChEBI" id="CHEBI:18420"/>
    </ligand>
</feature>
<dbReference type="SUPFAM" id="SSF56784">
    <property type="entry name" value="HAD-like"/>
    <property type="match status" value="1"/>
</dbReference>
<dbReference type="Proteomes" id="UP000020406">
    <property type="component" value="Unassembled WGS sequence"/>
</dbReference>
<comment type="caution">
    <text evidence="11">The sequence shown here is derived from an EMBL/GenBank/DDBJ whole genome shotgun (WGS) entry which is preliminary data.</text>
</comment>
<dbReference type="GO" id="GO:0005737">
    <property type="term" value="C:cytoplasm"/>
    <property type="evidence" value="ECO:0007669"/>
    <property type="project" value="UniProtKB-SubCell"/>
</dbReference>
<comment type="pathway">
    <text evidence="1 10">Amino-acid biosynthesis; L-histidine biosynthesis; L-histidine from 5-phospho-alpha-D-ribose 1-diphosphate: step 6/9.</text>
</comment>
<comment type="subcellular location">
    <subcellularLocation>
        <location evidence="10">Cytoplasm</location>
    </subcellularLocation>
</comment>